<dbReference type="VEuPathDB" id="FungiDB:PC9H_006811"/>
<evidence type="ECO:0000259" key="5">
    <source>
        <dbReference type="Pfam" id="PF13813"/>
    </source>
</evidence>
<accession>A0A8H6ZYA7</accession>
<evidence type="ECO:0000256" key="2">
    <source>
        <dbReference type="ARBA" id="ARBA00022692"/>
    </source>
</evidence>
<dbReference type="Proteomes" id="UP000623687">
    <property type="component" value="Unassembled WGS sequence"/>
</dbReference>
<name>A0A8H6ZYA7_PLEOS</name>
<organism evidence="7 8">
    <name type="scientific">Pleurotus ostreatus</name>
    <name type="common">Oyster mushroom</name>
    <name type="synonym">White-rot fungus</name>
    <dbReference type="NCBI Taxonomy" id="5322"/>
    <lineage>
        <taxon>Eukaryota</taxon>
        <taxon>Fungi</taxon>
        <taxon>Dikarya</taxon>
        <taxon>Basidiomycota</taxon>
        <taxon>Agaricomycotina</taxon>
        <taxon>Agaricomycetes</taxon>
        <taxon>Agaricomycetidae</taxon>
        <taxon>Agaricales</taxon>
        <taxon>Pleurotineae</taxon>
        <taxon>Pleurotaceae</taxon>
        <taxon>Pleurotus</taxon>
    </lineage>
</organism>
<dbReference type="InterPro" id="IPR040976">
    <property type="entry name" value="Pkinase_fungal"/>
</dbReference>
<comment type="caution">
    <text evidence="7">The sequence shown here is derived from an EMBL/GenBank/DDBJ whole genome shotgun (WGS) entry which is preliminary data.</text>
</comment>
<dbReference type="SUPFAM" id="SSF56112">
    <property type="entry name" value="Protein kinase-like (PK-like)"/>
    <property type="match status" value="1"/>
</dbReference>
<dbReference type="EMBL" id="JACETU010000004">
    <property type="protein sequence ID" value="KAF7431092.1"/>
    <property type="molecule type" value="Genomic_DNA"/>
</dbReference>
<dbReference type="PANTHER" id="PTHR38248">
    <property type="entry name" value="FUNK1 6"/>
    <property type="match status" value="1"/>
</dbReference>
<feature type="domain" description="Fungal-type protein kinase" evidence="6">
    <location>
        <begin position="758"/>
        <end position="973"/>
    </location>
</feature>
<protein>
    <recommendedName>
        <fullName evidence="9">Wax synthase domain-containing protein</fullName>
    </recommendedName>
</protein>
<dbReference type="InterPro" id="IPR011009">
    <property type="entry name" value="Kinase-like_dom_sf"/>
</dbReference>
<dbReference type="Pfam" id="PF17667">
    <property type="entry name" value="Pkinase_fungal"/>
    <property type="match status" value="2"/>
</dbReference>
<comment type="subcellular location">
    <subcellularLocation>
        <location evidence="1">Membrane</location>
        <topology evidence="1">Multi-pass membrane protein</topology>
    </subcellularLocation>
</comment>
<dbReference type="GO" id="GO:0016020">
    <property type="term" value="C:membrane"/>
    <property type="evidence" value="ECO:0007669"/>
    <property type="project" value="UniProtKB-SubCell"/>
</dbReference>
<sequence>MESARSPIPSYLWVAPYILSFSGLLMTSQPLRAAMFVPIAGILLHITTLRTAPSEHAMACALTQLTLQMLDFLVLTDSHSELRLADQVTDTDQLPLYERVKWVLRLMTSPRLVGWVNEPKNGIPPRPTDTSRLRFALKQLAYLGLNLLVLNIVDVTVTLCSQWQSAHELGVAGTWALRSVYALQQGLLTWMGIKLSHHIWIMLVLATGRWMPNDLPPLFSNPGNAITLRKFWGRTWHQMLRRVITSPSAFVANTLLNLPRHGKLSRYTQLYLAFFFSGLIHAWPEYMQFGHFAGSMRFFLLQALAIHCEDTLISLAGGMGVKQSKTWEIAEYIWVWQWFTWCIPAWVGPLLESGVPGAKVEIIQGLYMEFNVVSNHHGKYQSQNYRSLRREAHAPHTIKHQFQCIFDVHEHEGSPPENQATRQRKQDELKGIISHELRDATFEGNWVREAFFPASGGIDKVVFDGLRGKEWTTNIGADEFGLLNWPEAGKGHERLFYEPLVKLFNTIIDKFKALRPSQYQKSYFRDVRFAIYDRVLRGSIDSEAPLKPDFVALDGILGTDVRLYWYQTLIVGDVEGHWGDLVAQAGTYARCLFAATEHRIFIPMFLFCQDNLSFRVCLYHRGGLLATTPMALATKAGFREVVATIVGIWQWETLSQAGYDPCMTHSHISLNHAQYRITQVLCRRQAIRGRGTGVFAVKLDKELGRPSRSRLRRFLPEFTKELLEKVNLRAWSRLNPYDDLEACNPTATKPLNVKLPESFIVKCSHQPAGRDKEEDIFRSVQGYIGIPDILIGYEAQQFHTSKNVPEFWPIKFRKNNEDAMNPPDEGTATLISDSTAQAFEVRCHRHLVIETMGHPLDETLGPQKLARALQHAAMGEHCALFTQGRYLHRDVSNGNIIVLDEPVPRRIPDIQDCVAFLIDGDGAQRWGSAEQSSHRFGTLPFLSLRILTEWASGGQASHTPIDDLESFAWVLLYELLHWAPSRTQSETRWWKLLNADGVSHMPVSKRSILVQSWSKKCQNLMDTRVALDSEELMGLFGEAYKEFIGIVDTQIPLMRIP</sequence>
<reference evidence="7" key="1">
    <citation type="submission" date="2019-07" db="EMBL/GenBank/DDBJ databases">
        <authorList>
            <person name="Palmer J.M."/>
        </authorList>
    </citation>
    <scope>NUCLEOTIDE SEQUENCE</scope>
    <source>
        <strain evidence="7">PC9</strain>
    </source>
</reference>
<keyword evidence="2" id="KW-0812">Transmembrane</keyword>
<dbReference type="AlphaFoldDB" id="A0A8H6ZYA7"/>
<dbReference type="RefSeq" id="XP_036632370.1">
    <property type="nucleotide sequence ID" value="XM_036776351.1"/>
</dbReference>
<evidence type="ECO:0000256" key="1">
    <source>
        <dbReference type="ARBA" id="ARBA00004141"/>
    </source>
</evidence>
<keyword evidence="4" id="KW-0472">Membrane</keyword>
<feature type="domain" description="Fungal-type protein kinase" evidence="6">
    <location>
        <begin position="577"/>
        <end position="701"/>
    </location>
</feature>
<dbReference type="OrthoDB" id="1077582at2759"/>
<evidence type="ECO:0000313" key="7">
    <source>
        <dbReference type="EMBL" id="KAF7431092.1"/>
    </source>
</evidence>
<gene>
    <name evidence="7" type="ORF">PC9H_006811</name>
</gene>
<dbReference type="PANTHER" id="PTHR38248:SF2">
    <property type="entry name" value="FUNK1 11"/>
    <property type="match status" value="1"/>
</dbReference>
<evidence type="ECO:0000256" key="4">
    <source>
        <dbReference type="ARBA" id="ARBA00023136"/>
    </source>
</evidence>
<proteinExistence type="predicted"/>
<dbReference type="GeneID" id="59376629"/>
<evidence type="ECO:0000259" key="6">
    <source>
        <dbReference type="Pfam" id="PF17667"/>
    </source>
</evidence>
<evidence type="ECO:0000313" key="8">
    <source>
        <dbReference type="Proteomes" id="UP000623687"/>
    </source>
</evidence>
<evidence type="ECO:0000256" key="3">
    <source>
        <dbReference type="ARBA" id="ARBA00022989"/>
    </source>
</evidence>
<keyword evidence="3" id="KW-1133">Transmembrane helix</keyword>
<dbReference type="InterPro" id="IPR032805">
    <property type="entry name" value="Wax_synthase_dom"/>
</dbReference>
<evidence type="ECO:0008006" key="9">
    <source>
        <dbReference type="Google" id="ProtNLM"/>
    </source>
</evidence>
<dbReference type="Pfam" id="PF13813">
    <property type="entry name" value="MBOAT_2"/>
    <property type="match status" value="1"/>
</dbReference>
<feature type="domain" description="Wax synthase" evidence="5">
    <location>
        <begin position="216"/>
        <end position="301"/>
    </location>
</feature>
<keyword evidence="8" id="KW-1185">Reference proteome</keyword>